<dbReference type="EMBL" id="AOIK01000029">
    <property type="protein sequence ID" value="ELY85750.1"/>
    <property type="molecule type" value="Genomic_DNA"/>
</dbReference>
<sequence>MSEIRDVLGLDRDELPDYSTIYKSFDRLEMWVLGALLRVSTQHNI</sequence>
<comment type="caution">
    <text evidence="1">The sequence shown here is derived from an EMBL/GenBank/DDBJ whole genome shotgun (WGS) entry which is preliminary data.</text>
</comment>
<dbReference type="AlphaFoldDB" id="L9ZGY4"/>
<proteinExistence type="predicted"/>
<organism evidence="1 2">
    <name type="scientific">Natrinema altunense (strain JCM 12890 / CGMCC 1.3731 / AJ2)</name>
    <dbReference type="NCBI Taxonomy" id="1227494"/>
    <lineage>
        <taxon>Archaea</taxon>
        <taxon>Methanobacteriati</taxon>
        <taxon>Methanobacteriota</taxon>
        <taxon>Stenosarchaea group</taxon>
        <taxon>Halobacteria</taxon>
        <taxon>Halobacteriales</taxon>
        <taxon>Natrialbaceae</taxon>
        <taxon>Natrinema</taxon>
    </lineage>
</organism>
<dbReference type="Proteomes" id="UP000011511">
    <property type="component" value="Unassembled WGS sequence"/>
</dbReference>
<reference evidence="1 2" key="1">
    <citation type="journal article" date="2014" name="PLoS Genet.">
        <title>Phylogenetically driven sequencing of extremely halophilic archaea reveals strategies for static and dynamic osmo-response.</title>
        <authorList>
            <person name="Becker E.A."/>
            <person name="Seitzer P.M."/>
            <person name="Tritt A."/>
            <person name="Larsen D."/>
            <person name="Krusor M."/>
            <person name="Yao A.I."/>
            <person name="Wu D."/>
            <person name="Madern D."/>
            <person name="Eisen J.A."/>
            <person name="Darling A.E."/>
            <person name="Facciotti M.T."/>
        </authorList>
    </citation>
    <scope>NUCLEOTIDE SEQUENCE [LARGE SCALE GENOMIC DNA]</scope>
    <source>
        <strain evidence="1 2">JCM 12890</strain>
    </source>
</reference>
<evidence type="ECO:0000313" key="1">
    <source>
        <dbReference type="EMBL" id="ELY85750.1"/>
    </source>
</evidence>
<accession>L9ZGY4</accession>
<keyword evidence="2" id="KW-1185">Reference proteome</keyword>
<gene>
    <name evidence="1" type="ORF">C485_11133</name>
</gene>
<evidence type="ECO:0000313" key="2">
    <source>
        <dbReference type="Proteomes" id="UP000011511"/>
    </source>
</evidence>
<name>L9ZGY4_NATA2</name>
<protein>
    <submittedName>
        <fullName evidence="1">ISH9-type transposase</fullName>
    </submittedName>
</protein>